<accession>A0A0W0YF83</accession>
<dbReference type="Proteomes" id="UP000054621">
    <property type="component" value="Unassembled WGS sequence"/>
</dbReference>
<dbReference type="Pfam" id="PF01262">
    <property type="entry name" value="AlaDh_PNT_C"/>
    <property type="match status" value="1"/>
</dbReference>
<dbReference type="eggNOG" id="COG3288">
    <property type="taxonomic scope" value="Bacteria"/>
</dbReference>
<feature type="domain" description="Alanine dehydrogenase/pyridine nucleotide transhydrogenase N-terminal" evidence="3">
    <location>
        <begin position="6"/>
        <end position="152"/>
    </location>
</feature>
<evidence type="ECO:0000259" key="2">
    <source>
        <dbReference type="SMART" id="SM01002"/>
    </source>
</evidence>
<dbReference type="Gene3D" id="3.40.50.720">
    <property type="entry name" value="NAD(P)-binding Rossmann-like Domain"/>
    <property type="match status" value="2"/>
</dbReference>
<dbReference type="RefSeq" id="WP_027272604.1">
    <property type="nucleotide sequence ID" value="NZ_CAAAJE010000013.1"/>
</dbReference>
<dbReference type="InterPro" id="IPR007698">
    <property type="entry name" value="AlaDH/PNT_NAD(H)-bd"/>
</dbReference>
<dbReference type="PANTHER" id="PTHR42795:SF1">
    <property type="entry name" value="ALANINE DEHYDROGENASE"/>
    <property type="match status" value="1"/>
</dbReference>
<evidence type="ECO:0000313" key="5">
    <source>
        <dbReference type="Proteomes" id="UP000054621"/>
    </source>
</evidence>
<gene>
    <name evidence="4" type="ORF">Lsai_2822</name>
</gene>
<dbReference type="InterPro" id="IPR007886">
    <property type="entry name" value="AlaDH/PNT_N"/>
</dbReference>
<dbReference type="Pfam" id="PF05222">
    <property type="entry name" value="AlaDh_PNT_N"/>
    <property type="match status" value="1"/>
</dbReference>
<evidence type="ECO:0000256" key="1">
    <source>
        <dbReference type="ARBA" id="ARBA00023002"/>
    </source>
</evidence>
<dbReference type="GO" id="GO:0005886">
    <property type="term" value="C:plasma membrane"/>
    <property type="evidence" value="ECO:0007669"/>
    <property type="project" value="TreeGrafter"/>
</dbReference>
<evidence type="ECO:0000259" key="3">
    <source>
        <dbReference type="SMART" id="SM01003"/>
    </source>
</evidence>
<organism evidence="4 5">
    <name type="scientific">Legionella sainthelensi</name>
    <dbReference type="NCBI Taxonomy" id="28087"/>
    <lineage>
        <taxon>Bacteria</taxon>
        <taxon>Pseudomonadati</taxon>
        <taxon>Pseudomonadota</taxon>
        <taxon>Gammaproteobacteria</taxon>
        <taxon>Legionellales</taxon>
        <taxon>Legionellaceae</taxon>
        <taxon>Legionella</taxon>
    </lineage>
</organism>
<sequence>MQPKILLVKESRHNEKRVALLPGDVAQLINLGVMVYVEDSAGVGAGYSNADYILAGANIRHINYDEVDSYRQAFSDIDIIVRVKRPDRTREKIENSVIKPYTKMVGLLDILERDSEHIAEYQRAKIEYYSLDQFLFPANTPMDSLKDMSRIAGRLALNHALETFNAPVQHVAIIGSGEAGTAASQECMKHNIPHTIITSDVSKSALLKLQGINNVVVERHLSLKMRQDKIYQIIKDVDIVITTASTAWIAAPMLIPESTLLKLKNGTIIVDLAVSDGGNVFGSKHDATVTLKNNVKIINVSGYPKQLPIESSRSWSIASSYFLYLLLTSQDTLIKLKYC</sequence>
<dbReference type="GO" id="GO:0006524">
    <property type="term" value="P:alanine catabolic process"/>
    <property type="evidence" value="ECO:0007669"/>
    <property type="project" value="TreeGrafter"/>
</dbReference>
<evidence type="ECO:0000313" key="4">
    <source>
        <dbReference type="EMBL" id="KTD55230.1"/>
    </source>
</evidence>
<name>A0A0W0YF83_9GAMM</name>
<dbReference type="EMBL" id="LNYV01000036">
    <property type="protein sequence ID" value="KTD55230.1"/>
    <property type="molecule type" value="Genomic_DNA"/>
</dbReference>
<feature type="domain" description="Alanine dehydrogenase/pyridine nucleotide transhydrogenase NAD(H)-binding" evidence="2">
    <location>
        <begin position="161"/>
        <end position="299"/>
    </location>
</feature>
<dbReference type="PATRIC" id="fig|28087.4.peg.3029"/>
<dbReference type="AlphaFoldDB" id="A0A0W0YF83"/>
<dbReference type="SMART" id="SM01003">
    <property type="entry name" value="AlaDh_PNT_N"/>
    <property type="match status" value="1"/>
</dbReference>
<dbReference type="PANTHER" id="PTHR42795">
    <property type="entry name" value="ALANINE DEHYDROGENASE"/>
    <property type="match status" value="1"/>
</dbReference>
<dbReference type="SUPFAM" id="SSF51735">
    <property type="entry name" value="NAD(P)-binding Rossmann-fold domains"/>
    <property type="match status" value="1"/>
</dbReference>
<dbReference type="STRING" id="28087.Lsai_2822"/>
<protein>
    <submittedName>
        <fullName evidence="4">NAD(P) transhydrogenase subunit alpha</fullName>
        <ecNumber evidence="4">1.6.1.2</ecNumber>
    </submittedName>
</protein>
<proteinExistence type="predicted"/>
<dbReference type="SUPFAM" id="SSF52283">
    <property type="entry name" value="Formate/glycerate dehydrogenase catalytic domain-like"/>
    <property type="match status" value="1"/>
</dbReference>
<comment type="caution">
    <text evidence="4">The sequence shown here is derived from an EMBL/GenBank/DDBJ whole genome shotgun (WGS) entry which is preliminary data.</text>
</comment>
<dbReference type="SMART" id="SM01002">
    <property type="entry name" value="AlaDh_PNT_C"/>
    <property type="match status" value="1"/>
</dbReference>
<dbReference type="EC" id="1.6.1.2" evidence="4"/>
<dbReference type="OrthoDB" id="5653256at2"/>
<dbReference type="GO" id="GO:0000286">
    <property type="term" value="F:alanine dehydrogenase activity"/>
    <property type="evidence" value="ECO:0007669"/>
    <property type="project" value="TreeGrafter"/>
</dbReference>
<dbReference type="InterPro" id="IPR036291">
    <property type="entry name" value="NAD(P)-bd_dom_sf"/>
</dbReference>
<reference evidence="4 5" key="1">
    <citation type="submission" date="2015-11" db="EMBL/GenBank/DDBJ databases">
        <title>Genomic analysis of 38 Legionella species identifies large and diverse effector repertoires.</title>
        <authorList>
            <person name="Burstein D."/>
            <person name="Amaro F."/>
            <person name="Zusman T."/>
            <person name="Lifshitz Z."/>
            <person name="Cohen O."/>
            <person name="Gilbert J.A."/>
            <person name="Pupko T."/>
            <person name="Shuman H.A."/>
            <person name="Segal G."/>
        </authorList>
    </citation>
    <scope>NUCLEOTIDE SEQUENCE [LARGE SCALE GENOMIC DNA]</scope>
    <source>
        <strain evidence="4 5">Mt.St.Helens-4</strain>
    </source>
</reference>
<keyword evidence="1 4" id="KW-0560">Oxidoreductase</keyword>